<dbReference type="GO" id="GO:0006611">
    <property type="term" value="P:protein export from nucleus"/>
    <property type="evidence" value="ECO:0007669"/>
    <property type="project" value="TreeGrafter"/>
</dbReference>
<evidence type="ECO:0000256" key="7">
    <source>
        <dbReference type="ARBA" id="ARBA00023242"/>
    </source>
</evidence>
<comment type="similarity">
    <text evidence="3">Belongs to the XPO2/CSE1 family.</text>
</comment>
<dbReference type="PANTHER" id="PTHR10997:SF8">
    <property type="entry name" value="EXPORTIN-2"/>
    <property type="match status" value="1"/>
</dbReference>
<gene>
    <name evidence="9" type="ORF">EPUL_002679</name>
</gene>
<feature type="non-terminal residue" evidence="9">
    <location>
        <position position="1046"/>
    </location>
</feature>
<dbReference type="Proteomes" id="UP000237438">
    <property type="component" value="Unassembled WGS sequence"/>
</dbReference>
<protein>
    <submittedName>
        <fullName evidence="9">Cse1-domain-containing protein</fullName>
    </submittedName>
</protein>
<dbReference type="GO" id="GO:0005049">
    <property type="term" value="F:nuclear export signal receptor activity"/>
    <property type="evidence" value="ECO:0007669"/>
    <property type="project" value="TreeGrafter"/>
</dbReference>
<evidence type="ECO:0000313" key="9">
    <source>
        <dbReference type="EMBL" id="POS86380.1"/>
    </source>
</evidence>
<dbReference type="GO" id="GO:0005635">
    <property type="term" value="C:nuclear envelope"/>
    <property type="evidence" value="ECO:0007669"/>
    <property type="project" value="TreeGrafter"/>
</dbReference>
<dbReference type="GO" id="GO:0006606">
    <property type="term" value="P:protein import into nucleus"/>
    <property type="evidence" value="ECO:0007669"/>
    <property type="project" value="TreeGrafter"/>
</dbReference>
<organism evidence="9 10">
    <name type="scientific">Erysiphe pulchra</name>
    <dbReference type="NCBI Taxonomy" id="225359"/>
    <lineage>
        <taxon>Eukaryota</taxon>
        <taxon>Fungi</taxon>
        <taxon>Dikarya</taxon>
        <taxon>Ascomycota</taxon>
        <taxon>Pezizomycotina</taxon>
        <taxon>Leotiomycetes</taxon>
        <taxon>Erysiphales</taxon>
        <taxon>Erysiphaceae</taxon>
        <taxon>Erysiphe</taxon>
    </lineage>
</organism>
<accession>A0A2S4PWF5</accession>
<evidence type="ECO:0000256" key="1">
    <source>
        <dbReference type="ARBA" id="ARBA00004123"/>
    </source>
</evidence>
<dbReference type="InterPro" id="IPR005043">
    <property type="entry name" value="XPO2_C"/>
</dbReference>
<dbReference type="Pfam" id="PF08506">
    <property type="entry name" value="Cse1"/>
    <property type="match status" value="1"/>
</dbReference>
<dbReference type="STRING" id="225359.A0A2S4PWF5"/>
<dbReference type="Gene3D" id="1.25.10.10">
    <property type="entry name" value="Leucine-rich Repeat Variant"/>
    <property type="match status" value="1"/>
</dbReference>
<dbReference type="OrthoDB" id="3268246at2759"/>
<keyword evidence="5" id="KW-0963">Cytoplasm</keyword>
<dbReference type="AlphaFoldDB" id="A0A2S4PWF5"/>
<comment type="caution">
    <text evidence="9">The sequence shown here is derived from an EMBL/GenBank/DDBJ whole genome shotgun (WGS) entry which is preliminary data.</text>
</comment>
<dbReference type="GO" id="GO:0031267">
    <property type="term" value="F:small GTPase binding"/>
    <property type="evidence" value="ECO:0007669"/>
    <property type="project" value="InterPro"/>
</dbReference>
<keyword evidence="10" id="KW-1185">Reference proteome</keyword>
<keyword evidence="4" id="KW-0813">Transport</keyword>
<dbReference type="FunFam" id="1.25.10.10:FF:000057">
    <property type="entry name" value="Exportin-2 isoform 1"/>
    <property type="match status" value="1"/>
</dbReference>
<dbReference type="InterPro" id="IPR013713">
    <property type="entry name" value="XPO2_central"/>
</dbReference>
<dbReference type="Pfam" id="PF03378">
    <property type="entry name" value="CAS_CSE1"/>
    <property type="match status" value="1"/>
</dbReference>
<evidence type="ECO:0000313" key="10">
    <source>
        <dbReference type="Proteomes" id="UP000237438"/>
    </source>
</evidence>
<keyword evidence="6" id="KW-0653">Protein transport</keyword>
<reference evidence="9 10" key="1">
    <citation type="submission" date="2017-10" db="EMBL/GenBank/DDBJ databases">
        <title>Development of genomic resources for the powdery mildew, Erysiphe pulchra.</title>
        <authorList>
            <person name="Wadl P.A."/>
            <person name="Mack B.M."/>
            <person name="Moore G."/>
            <person name="Beltz S.B."/>
        </authorList>
    </citation>
    <scope>NUCLEOTIDE SEQUENCE [LARGE SCALE GENOMIC DNA]</scope>
    <source>
        <strain evidence="9">Cflorida</strain>
    </source>
</reference>
<dbReference type="PANTHER" id="PTHR10997">
    <property type="entry name" value="IMPORTIN-7, 8, 11"/>
    <property type="match status" value="1"/>
</dbReference>
<evidence type="ECO:0000256" key="3">
    <source>
        <dbReference type="ARBA" id="ARBA00008669"/>
    </source>
</evidence>
<evidence type="ECO:0000259" key="8">
    <source>
        <dbReference type="PROSITE" id="PS50166"/>
    </source>
</evidence>
<dbReference type="GO" id="GO:0005829">
    <property type="term" value="C:cytosol"/>
    <property type="evidence" value="ECO:0007669"/>
    <property type="project" value="TreeGrafter"/>
</dbReference>
<evidence type="ECO:0000256" key="2">
    <source>
        <dbReference type="ARBA" id="ARBA00004496"/>
    </source>
</evidence>
<dbReference type="InterPro" id="IPR016024">
    <property type="entry name" value="ARM-type_fold"/>
</dbReference>
<comment type="subcellular location">
    <subcellularLocation>
        <location evidence="2">Cytoplasm</location>
    </subcellularLocation>
    <subcellularLocation>
        <location evidence="1">Nucleus</location>
    </subcellularLocation>
</comment>
<dbReference type="InterPro" id="IPR011989">
    <property type="entry name" value="ARM-like"/>
</dbReference>
<evidence type="ECO:0000256" key="6">
    <source>
        <dbReference type="ARBA" id="ARBA00022927"/>
    </source>
</evidence>
<name>A0A2S4PWF5_9PEZI</name>
<keyword evidence="7" id="KW-0539">Nucleus</keyword>
<sequence length="1046" mass="117813">MASDFQTVVQLLEATLDQKQHKQAEAALKIEECKPGYSLLLLNIVASDNLPYSSRLSAALCFKNFIKFNWADEAGLHKLPSNEVETIKKELIGLMIAVPGSLQTQLGETISLIADSDFWTKWDTLVDDLVSRLTPDNPKVNAGVLEVAHSIFKRWRPLFASDALYTEINHVLEKFGQPYLQLLITTDQQIMANSDNGDLLKQYMEVMNLLVKLFYDLSCQDLPPIFEENISDITVLLHKYLTYENLLLETKDECEAGPLEIVKAGICEVITLYLQKYEDAFGSLCEPLITKTWTLLTTVGPETKYDILVSKALHFLTAVSNLEKHAQNFNNNDILGQVVEKVILPNVSLRDSDIEQFEDEPIEYIRRDFEGLDADTRRRAATDFLQKLLQKFPELVTAVVGRYITHYLDLFNKSSGTEWKSKDTAVYLFSSIATTSVSTASHGAKTVNSLINVVDFFQKNIANDLVASSGVEPILKVDAIKFLHTFRSQLTKAQWSAAFPPLVKNLASSSNVVYTYASITVERVLSLTTSTGQNLFGKEEIAPFAKDILEHLFQLIEKGSLPEKIQENEFLMRCVMRVLIAVKDDMIPIIDNILQHLVNITEVIGRNPSNPRFYYYHFEAIGALVRYAGQGKQKKLEDSLYPPFLRILQNDIQEFMPYVFQLLAAMLEINSKDPLPEFSKELITPILAPALWESRGNVPALCRLLAAILPRSAPDIIVNNQLEPILGIFQTLIGKARTELYAFDLLEAIITSCNVNSLEKYFSTILTLIFTRLSSQSPPEKYKQRFVRFYHLVSSRDNSGMGADFFVKHAELLQTGVFASIYLSIILPTTQQFVRPLDRKLAVISLTKTLTDSQCFAVKYAKAGWGKTCDALLRLLENPPMLVIDREVAVDVDIDDLSFGVGFTQLHSCKKIPRDDWPDITDVKLWVSQFLKEADSRHNGAIGRFISERLSPEAKSLIASYTTTIALEGVSNAITQAHQNASYRNDIKGCVLDAEGDVKTGGVNAIRAKFKEKKASNEDKVKPLKPRVPWRTVKEYIQPKKKRKCV</sequence>
<dbReference type="SUPFAM" id="SSF48371">
    <property type="entry name" value="ARM repeat"/>
    <property type="match status" value="1"/>
</dbReference>
<dbReference type="SMART" id="SM00913">
    <property type="entry name" value="IBN_N"/>
    <property type="match status" value="1"/>
</dbReference>
<proteinExistence type="inferred from homology"/>
<dbReference type="InterPro" id="IPR001494">
    <property type="entry name" value="Importin-beta_N"/>
</dbReference>
<dbReference type="PROSITE" id="PS50166">
    <property type="entry name" value="IMPORTIN_B_NT"/>
    <property type="match status" value="1"/>
</dbReference>
<dbReference type="Pfam" id="PF03810">
    <property type="entry name" value="IBN_N"/>
    <property type="match status" value="1"/>
</dbReference>
<feature type="domain" description="Importin N-terminal" evidence="8">
    <location>
        <begin position="24"/>
        <end position="97"/>
    </location>
</feature>
<evidence type="ECO:0000256" key="5">
    <source>
        <dbReference type="ARBA" id="ARBA00022490"/>
    </source>
</evidence>
<dbReference type="EMBL" id="PEDP01000343">
    <property type="protein sequence ID" value="POS86380.1"/>
    <property type="molecule type" value="Genomic_DNA"/>
</dbReference>
<evidence type="ECO:0000256" key="4">
    <source>
        <dbReference type="ARBA" id="ARBA00022448"/>
    </source>
</evidence>